<gene>
    <name evidence="4 7" type="primary">lptA</name>
    <name evidence="7" type="ORF">ACCI51_09065</name>
</gene>
<dbReference type="Proteomes" id="UP001569414">
    <property type="component" value="Unassembled WGS sequence"/>
</dbReference>
<keyword evidence="1 4" id="KW-0813">Transport</keyword>
<evidence type="ECO:0000256" key="4">
    <source>
        <dbReference type="HAMAP-Rule" id="MF_01914"/>
    </source>
</evidence>
<dbReference type="PANTHER" id="PTHR36504">
    <property type="entry name" value="LIPOPOLYSACCHARIDE EXPORT SYSTEM PROTEIN LPTA"/>
    <property type="match status" value="1"/>
</dbReference>
<evidence type="ECO:0000313" key="7">
    <source>
        <dbReference type="EMBL" id="MFA0790698.1"/>
    </source>
</evidence>
<evidence type="ECO:0000256" key="3">
    <source>
        <dbReference type="ARBA" id="ARBA00022764"/>
    </source>
</evidence>
<dbReference type="InterPro" id="IPR052037">
    <property type="entry name" value="LPS_export_LptA"/>
</dbReference>
<dbReference type="Gene3D" id="2.60.450.10">
    <property type="entry name" value="Lipopolysaccharide (LPS) transport protein A like domain"/>
    <property type="match status" value="1"/>
</dbReference>
<dbReference type="Pfam" id="PF03968">
    <property type="entry name" value="LptD_N"/>
    <property type="match status" value="1"/>
</dbReference>
<comment type="subcellular location">
    <subcellularLocation>
        <location evidence="4">Periplasm</location>
    </subcellularLocation>
</comment>
<dbReference type="PANTHER" id="PTHR36504:SF1">
    <property type="entry name" value="LIPOPOLYSACCHARIDE EXPORT SYSTEM PROTEIN LPTA"/>
    <property type="match status" value="1"/>
</dbReference>
<organism evidence="7 8">
    <name type="scientific">Microbulbifer echini</name>
    <dbReference type="NCBI Taxonomy" id="1529067"/>
    <lineage>
        <taxon>Bacteria</taxon>
        <taxon>Pseudomonadati</taxon>
        <taxon>Pseudomonadota</taxon>
        <taxon>Gammaproteobacteria</taxon>
        <taxon>Cellvibrionales</taxon>
        <taxon>Microbulbiferaceae</taxon>
        <taxon>Microbulbifer</taxon>
    </lineage>
</organism>
<evidence type="ECO:0000313" key="8">
    <source>
        <dbReference type="Proteomes" id="UP001569414"/>
    </source>
</evidence>
<dbReference type="HAMAP" id="MF_01914">
    <property type="entry name" value="LPS_assembly_LptA"/>
    <property type="match status" value="1"/>
</dbReference>
<protein>
    <recommendedName>
        <fullName evidence="4">Lipopolysaccharide export system protein LptA</fullName>
    </recommendedName>
</protein>
<comment type="subunit">
    <text evidence="4">Component of the lipopolysaccharide transport and assembly complex.</text>
</comment>
<name>A0ABV4NNR3_9GAMM</name>
<evidence type="ECO:0000256" key="2">
    <source>
        <dbReference type="ARBA" id="ARBA00022729"/>
    </source>
</evidence>
<evidence type="ECO:0000259" key="6">
    <source>
        <dbReference type="Pfam" id="PF03968"/>
    </source>
</evidence>
<keyword evidence="3 4" id="KW-0574">Periplasm</keyword>
<comment type="similarity">
    <text evidence="4">Belongs to the LptA family.</text>
</comment>
<comment type="caution">
    <text evidence="7">The sequence shown here is derived from an EMBL/GenBank/DDBJ whole genome shotgun (WGS) entry which is preliminary data.</text>
</comment>
<feature type="signal peptide" evidence="4">
    <location>
        <begin position="1"/>
        <end position="27"/>
    </location>
</feature>
<keyword evidence="2 4" id="KW-0732">Signal</keyword>
<keyword evidence="8" id="KW-1185">Reference proteome</keyword>
<dbReference type="InterPro" id="IPR014340">
    <property type="entry name" value="LptA"/>
</dbReference>
<accession>A0ABV4NNR3</accession>
<proteinExistence type="inferred from homology"/>
<dbReference type="RefSeq" id="WP_299582538.1">
    <property type="nucleotide sequence ID" value="NZ_JBGMEL010000007.1"/>
</dbReference>
<evidence type="ECO:0000256" key="1">
    <source>
        <dbReference type="ARBA" id="ARBA00022448"/>
    </source>
</evidence>
<evidence type="ECO:0000256" key="5">
    <source>
        <dbReference type="SAM" id="MobiDB-lite"/>
    </source>
</evidence>
<feature type="compositionally biased region" description="Polar residues" evidence="5">
    <location>
        <begin position="173"/>
        <end position="182"/>
    </location>
</feature>
<reference evidence="7 8" key="1">
    <citation type="submission" date="2024-08" db="EMBL/GenBank/DDBJ databases">
        <authorList>
            <person name="Ishaq N."/>
        </authorList>
    </citation>
    <scope>NUCLEOTIDE SEQUENCE [LARGE SCALE GENOMIC DNA]</scope>
    <source>
        <strain evidence="7 8">JCM 30400</strain>
    </source>
</reference>
<dbReference type="EMBL" id="JBGMEL010000007">
    <property type="protein sequence ID" value="MFA0790698.1"/>
    <property type="molecule type" value="Genomic_DNA"/>
</dbReference>
<feature type="region of interest" description="Disordered" evidence="5">
    <location>
        <begin position="147"/>
        <end position="182"/>
    </location>
</feature>
<feature type="compositionally biased region" description="Basic and acidic residues" evidence="5">
    <location>
        <begin position="159"/>
        <end position="172"/>
    </location>
</feature>
<feature type="chain" id="PRO_5044940906" description="Lipopolysaccharide export system protein LptA" evidence="4">
    <location>
        <begin position="28"/>
        <end position="182"/>
    </location>
</feature>
<comment type="function">
    <text evidence="4">Involved in the assembly of lipopolysaccharide (LPS). Required for the translocation of LPS from the inner membrane to the outer membrane. May form a bridge between the inner membrane and the outer membrane, via interactions with LptC and LptD, thereby facilitating LPS transfer across the periplasm.</text>
</comment>
<feature type="domain" description="Organic solvent tolerance-like N-terminal" evidence="6">
    <location>
        <begin position="37"/>
        <end position="148"/>
    </location>
</feature>
<dbReference type="NCBIfam" id="TIGR03002">
    <property type="entry name" value="outer_YhbN_LptA"/>
    <property type="match status" value="1"/>
</dbReference>
<dbReference type="InterPro" id="IPR005653">
    <property type="entry name" value="OstA-like_N"/>
</dbReference>
<sequence precursor="true">MTLTKYRHLLKTSAIAALVLTASSAVALPEDRQQRINISSDAMNAGLNNNLVVYNKNVVITQGSLKIQADRVEVYFTPEKEISRVVAIGKPAHFQQKILQTERPVKAKAQKIVYRVSSEELQLTGKAHVDREGNTLAAEKIDYDLTTEQMSAQGQTGKGRVEMTWKPEKKESTPSNGDNKGQ</sequence>